<gene>
    <name evidence="2" type="ORF">POVCU1_080380</name>
</gene>
<evidence type="ECO:0000313" key="2">
    <source>
        <dbReference type="EMBL" id="SBT02751.1"/>
    </source>
</evidence>
<evidence type="ECO:0000313" key="3">
    <source>
        <dbReference type="Proteomes" id="UP000078546"/>
    </source>
</evidence>
<accession>A0A1A8XFQ3</accession>
<dbReference type="Proteomes" id="UP000078546">
    <property type="component" value="Unassembled WGS sequence"/>
</dbReference>
<organism evidence="2 3">
    <name type="scientific">Plasmodium ovale curtisi</name>
    <dbReference type="NCBI Taxonomy" id="864141"/>
    <lineage>
        <taxon>Eukaryota</taxon>
        <taxon>Sar</taxon>
        <taxon>Alveolata</taxon>
        <taxon>Apicomplexa</taxon>
        <taxon>Aconoidasida</taxon>
        <taxon>Haemosporida</taxon>
        <taxon>Plasmodiidae</taxon>
        <taxon>Plasmodium</taxon>
        <taxon>Plasmodium (Plasmodium)</taxon>
    </lineage>
</organism>
<sequence>MLSAEGTHKKPVKIPVNAIYFNESGGLKERVKRFKRTSQEASKNKPGGLRNEPGGLRNEPGDNGYERL</sequence>
<proteinExistence type="predicted"/>
<reference evidence="3" key="1">
    <citation type="submission" date="2016-05" db="EMBL/GenBank/DDBJ databases">
        <authorList>
            <person name="Naeem Raeece"/>
        </authorList>
    </citation>
    <scope>NUCLEOTIDE SEQUENCE [LARGE SCALE GENOMIC DNA]</scope>
</reference>
<dbReference type="AlphaFoldDB" id="A0A1A8XFQ3"/>
<feature type="region of interest" description="Disordered" evidence="1">
    <location>
        <begin position="32"/>
        <end position="68"/>
    </location>
</feature>
<evidence type="ECO:0000256" key="1">
    <source>
        <dbReference type="SAM" id="MobiDB-lite"/>
    </source>
</evidence>
<name>A0A1A8XFQ3_PLAOA</name>
<protein>
    <submittedName>
        <fullName evidence="2">Uncharacterized protein</fullName>
    </submittedName>
</protein>
<dbReference type="EMBL" id="FLQV01003714">
    <property type="protein sequence ID" value="SBT02751.1"/>
    <property type="molecule type" value="Genomic_DNA"/>
</dbReference>